<evidence type="ECO:0008006" key="4">
    <source>
        <dbReference type="Google" id="ProtNLM"/>
    </source>
</evidence>
<evidence type="ECO:0000313" key="3">
    <source>
        <dbReference type="Proteomes" id="UP001156666"/>
    </source>
</evidence>
<keyword evidence="3" id="KW-1185">Reference proteome</keyword>
<keyword evidence="1" id="KW-1133">Transmembrane helix</keyword>
<gene>
    <name evidence="2" type="ORF">GCM10007940_37480</name>
</gene>
<dbReference type="AlphaFoldDB" id="A0AA37SSE1"/>
<feature type="transmembrane region" description="Helical" evidence="1">
    <location>
        <begin position="121"/>
        <end position="144"/>
    </location>
</feature>
<proteinExistence type="predicted"/>
<protein>
    <recommendedName>
        <fullName evidence="4">DUF3667 domain-containing protein</fullName>
    </recommendedName>
</protein>
<organism evidence="2 3">
    <name type="scientific">Portibacter lacus</name>
    <dbReference type="NCBI Taxonomy" id="1099794"/>
    <lineage>
        <taxon>Bacteria</taxon>
        <taxon>Pseudomonadati</taxon>
        <taxon>Bacteroidota</taxon>
        <taxon>Saprospiria</taxon>
        <taxon>Saprospirales</taxon>
        <taxon>Haliscomenobacteraceae</taxon>
        <taxon>Portibacter</taxon>
    </lineage>
</organism>
<feature type="transmembrane region" description="Helical" evidence="1">
    <location>
        <begin position="156"/>
        <end position="180"/>
    </location>
</feature>
<evidence type="ECO:0000256" key="1">
    <source>
        <dbReference type="SAM" id="Phobius"/>
    </source>
</evidence>
<dbReference type="Proteomes" id="UP001156666">
    <property type="component" value="Unassembled WGS sequence"/>
</dbReference>
<keyword evidence="1" id="KW-0812">Transmembrane</keyword>
<feature type="transmembrane region" description="Helical" evidence="1">
    <location>
        <begin position="218"/>
        <end position="242"/>
    </location>
</feature>
<comment type="caution">
    <text evidence="2">The sequence shown here is derived from an EMBL/GenBank/DDBJ whole genome shotgun (WGS) entry which is preliminary data.</text>
</comment>
<reference evidence="2" key="2">
    <citation type="submission" date="2023-01" db="EMBL/GenBank/DDBJ databases">
        <title>Draft genome sequence of Portibacter lacus strain NBRC 108769.</title>
        <authorList>
            <person name="Sun Q."/>
            <person name="Mori K."/>
        </authorList>
    </citation>
    <scope>NUCLEOTIDE SEQUENCE</scope>
    <source>
        <strain evidence="2">NBRC 108769</strain>
    </source>
</reference>
<name>A0AA37SSE1_9BACT</name>
<sequence length="243" mass="28364">MNLGNAYQKQKLVKNQKEILKNTLDSLKDSNAFYKQNGVTDSISKELFLIYQQDTFYIDNNEKSDSTSVNIFGHYRFSKDELYEEDIDSVIIKKEVTGFTRKLLVKQFIKGARDLGSFNNYLFANLTWLLIALIPIFSLILKLFYVRRKRYYMEHFVFLLHLFTGMIFIAGILMICIIPFGDKSLFGLIMAGVSLIYPYLAFKLYYEQSVLKTLIKYVGIGFFFLFGFLFTFLIFLLVSGAFF</sequence>
<feature type="transmembrane region" description="Helical" evidence="1">
    <location>
        <begin position="186"/>
        <end position="206"/>
    </location>
</feature>
<evidence type="ECO:0000313" key="2">
    <source>
        <dbReference type="EMBL" id="GLR19132.1"/>
    </source>
</evidence>
<dbReference type="EMBL" id="BSOH01000027">
    <property type="protein sequence ID" value="GLR19132.1"/>
    <property type="molecule type" value="Genomic_DNA"/>
</dbReference>
<reference evidence="2" key="1">
    <citation type="journal article" date="2014" name="Int. J. Syst. Evol. Microbiol.">
        <title>Complete genome sequence of Corynebacterium casei LMG S-19264T (=DSM 44701T), isolated from a smear-ripened cheese.</title>
        <authorList>
            <consortium name="US DOE Joint Genome Institute (JGI-PGF)"/>
            <person name="Walter F."/>
            <person name="Albersmeier A."/>
            <person name="Kalinowski J."/>
            <person name="Ruckert C."/>
        </authorList>
    </citation>
    <scope>NUCLEOTIDE SEQUENCE</scope>
    <source>
        <strain evidence="2">NBRC 108769</strain>
    </source>
</reference>
<accession>A0AA37SSE1</accession>
<keyword evidence="1" id="KW-0472">Membrane</keyword>